<evidence type="ECO:0000256" key="3">
    <source>
        <dbReference type="RuleBase" id="RU003719"/>
    </source>
</evidence>
<evidence type="ECO:0000259" key="5">
    <source>
        <dbReference type="Pfam" id="PF02826"/>
    </source>
</evidence>
<dbReference type="InterPro" id="IPR006140">
    <property type="entry name" value="D-isomer_DH_NAD-bd"/>
</dbReference>
<dbReference type="RefSeq" id="WP_216958243.1">
    <property type="nucleotide sequence ID" value="NZ_JAHOPB010000001.1"/>
</dbReference>
<dbReference type="PANTHER" id="PTHR43026:SF1">
    <property type="entry name" value="2-HYDROXYACID DEHYDROGENASE HOMOLOG 1-RELATED"/>
    <property type="match status" value="1"/>
</dbReference>
<evidence type="ECO:0000256" key="1">
    <source>
        <dbReference type="ARBA" id="ARBA00023002"/>
    </source>
</evidence>
<dbReference type="Proteomes" id="UP000727907">
    <property type="component" value="Unassembled WGS sequence"/>
</dbReference>
<gene>
    <name evidence="6" type="ORF">KQ910_08350</name>
</gene>
<dbReference type="InterPro" id="IPR029753">
    <property type="entry name" value="D-isomer_DH_CS"/>
</dbReference>
<feature type="domain" description="D-isomer specific 2-hydroxyacid dehydrogenase catalytic" evidence="4">
    <location>
        <begin position="3"/>
        <end position="326"/>
    </location>
</feature>
<evidence type="ECO:0000313" key="6">
    <source>
        <dbReference type="EMBL" id="MBU8873771.1"/>
    </source>
</evidence>
<dbReference type="PANTHER" id="PTHR43026">
    <property type="entry name" value="2-HYDROXYACID DEHYDROGENASE HOMOLOG 1-RELATED"/>
    <property type="match status" value="1"/>
</dbReference>
<comment type="similarity">
    <text evidence="3">Belongs to the D-isomer specific 2-hydroxyacid dehydrogenase family.</text>
</comment>
<comment type="caution">
    <text evidence="6">The sequence shown here is derived from an EMBL/GenBank/DDBJ whole genome shotgun (WGS) entry which is preliminary data.</text>
</comment>
<dbReference type="PROSITE" id="PS00671">
    <property type="entry name" value="D_2_HYDROXYACID_DH_3"/>
    <property type="match status" value="1"/>
</dbReference>
<feature type="domain" description="D-isomer specific 2-hydroxyacid dehydrogenase NAD-binding" evidence="5">
    <location>
        <begin position="110"/>
        <end position="297"/>
    </location>
</feature>
<protein>
    <submittedName>
        <fullName evidence="6">2-hydroxyacid dehydrogenase</fullName>
    </submittedName>
</protein>
<dbReference type="EMBL" id="JAHOPB010000001">
    <property type="protein sequence ID" value="MBU8873771.1"/>
    <property type="molecule type" value="Genomic_DNA"/>
</dbReference>
<name>A0ABS6IHG2_9HYPH</name>
<accession>A0ABS6IHG2</accession>
<dbReference type="PROSITE" id="PS00670">
    <property type="entry name" value="D_2_HYDROXYACID_DH_2"/>
    <property type="match status" value="1"/>
</dbReference>
<organism evidence="6 7">
    <name type="scientific">Reyranella humidisoli</name>
    <dbReference type="NCBI Taxonomy" id="2849149"/>
    <lineage>
        <taxon>Bacteria</taxon>
        <taxon>Pseudomonadati</taxon>
        <taxon>Pseudomonadota</taxon>
        <taxon>Alphaproteobacteria</taxon>
        <taxon>Hyphomicrobiales</taxon>
        <taxon>Reyranellaceae</taxon>
        <taxon>Reyranella</taxon>
    </lineage>
</organism>
<dbReference type="CDD" id="cd12183">
    <property type="entry name" value="LDH_like_2"/>
    <property type="match status" value="1"/>
</dbReference>
<keyword evidence="1 3" id="KW-0560">Oxidoreductase</keyword>
<evidence type="ECO:0000256" key="2">
    <source>
        <dbReference type="ARBA" id="ARBA00023027"/>
    </source>
</evidence>
<dbReference type="Pfam" id="PF00389">
    <property type="entry name" value="2-Hacid_dh"/>
    <property type="match status" value="1"/>
</dbReference>
<sequence>MRVAVFSTKPYDRHFLDAANTSDCHELAYLEPRLTRETAALADGATAVCAFVNDALPVDVLRALAGWGIRLVALRCTGFNNVDLVAARKLGITVARVPEYSPHAVAEHAVALVLALNRNIHRAYARVREGNFALEGFLGFDMTGRTVGVIGTGRIGATFARILAGFGCTILAVDPAPDPACIAAGVRYVELSDLLASADIVSLHCPLTPATRHLIDQAALARMRRGAMLINTSRGAVIDTPAVIAALKAGHLGHLGLDVYEEEADLFFEDLSDKVIQDDVFARLLSFPNVLVTGHQAFFTADALHGIAGTTIANITGFERDGRAVHEISVEKLA</sequence>
<dbReference type="InterPro" id="IPR058205">
    <property type="entry name" value="D-LDH-like"/>
</dbReference>
<evidence type="ECO:0000313" key="7">
    <source>
        <dbReference type="Proteomes" id="UP000727907"/>
    </source>
</evidence>
<evidence type="ECO:0000259" key="4">
    <source>
        <dbReference type="Pfam" id="PF00389"/>
    </source>
</evidence>
<keyword evidence="2" id="KW-0520">NAD</keyword>
<dbReference type="InterPro" id="IPR006139">
    <property type="entry name" value="D-isomer_2_OHA_DH_cat_dom"/>
</dbReference>
<proteinExistence type="inferred from homology"/>
<keyword evidence="7" id="KW-1185">Reference proteome</keyword>
<dbReference type="Pfam" id="PF02826">
    <property type="entry name" value="2-Hacid_dh_C"/>
    <property type="match status" value="1"/>
</dbReference>
<reference evidence="6 7" key="1">
    <citation type="submission" date="2021-06" db="EMBL/GenBank/DDBJ databases">
        <authorList>
            <person name="Lee D.H."/>
        </authorList>
    </citation>
    <scope>NUCLEOTIDE SEQUENCE [LARGE SCALE GENOMIC DNA]</scope>
    <source>
        <strain evidence="6 7">MMS21-HV4-11</strain>
    </source>
</reference>